<dbReference type="Gene3D" id="3.30.565.10">
    <property type="entry name" value="Histidine kinase-like ATPase, C-terminal domain"/>
    <property type="match status" value="1"/>
</dbReference>
<dbReference type="Gene3D" id="1.10.287.130">
    <property type="match status" value="1"/>
</dbReference>
<dbReference type="InterPro" id="IPR003661">
    <property type="entry name" value="HisK_dim/P_dom"/>
</dbReference>
<dbReference type="PROSITE" id="PS50109">
    <property type="entry name" value="HIS_KIN"/>
    <property type="match status" value="1"/>
</dbReference>
<dbReference type="SMART" id="SM00387">
    <property type="entry name" value="HATPase_c"/>
    <property type="match status" value="1"/>
</dbReference>
<keyword evidence="3" id="KW-0597">Phosphoprotein</keyword>
<evidence type="ECO:0000256" key="1">
    <source>
        <dbReference type="ARBA" id="ARBA00000085"/>
    </source>
</evidence>
<dbReference type="CDD" id="cd00082">
    <property type="entry name" value="HisKA"/>
    <property type="match status" value="1"/>
</dbReference>
<proteinExistence type="predicted"/>
<dbReference type="Pfam" id="PF02518">
    <property type="entry name" value="HATPase_c"/>
    <property type="match status" value="1"/>
</dbReference>
<protein>
    <recommendedName>
        <fullName evidence="2">histidine kinase</fullName>
        <ecNumber evidence="2">2.7.13.3</ecNumber>
    </recommendedName>
</protein>
<organism evidence="6 7">
    <name type="scientific">Cystobacter fuscus</name>
    <dbReference type="NCBI Taxonomy" id="43"/>
    <lineage>
        <taxon>Bacteria</taxon>
        <taxon>Pseudomonadati</taxon>
        <taxon>Myxococcota</taxon>
        <taxon>Myxococcia</taxon>
        <taxon>Myxococcales</taxon>
        <taxon>Cystobacterineae</taxon>
        <taxon>Archangiaceae</taxon>
        <taxon>Cystobacter</taxon>
    </lineage>
</organism>
<dbReference type="InterPro" id="IPR005467">
    <property type="entry name" value="His_kinase_dom"/>
</dbReference>
<dbReference type="SUPFAM" id="SSF55874">
    <property type="entry name" value="ATPase domain of HSP90 chaperone/DNA topoisomerase II/histidine kinase"/>
    <property type="match status" value="1"/>
</dbReference>
<comment type="catalytic activity">
    <reaction evidence="1">
        <text>ATP + protein L-histidine = ADP + protein N-phospho-L-histidine.</text>
        <dbReference type="EC" id="2.7.13.3"/>
    </reaction>
</comment>
<gene>
    <name evidence="6" type="ORF">CYFUS_003407</name>
</gene>
<dbReference type="KEGG" id="cfus:CYFUS_003407"/>
<feature type="domain" description="Histidine kinase" evidence="5">
    <location>
        <begin position="269"/>
        <end position="519"/>
    </location>
</feature>
<evidence type="ECO:0000256" key="2">
    <source>
        <dbReference type="ARBA" id="ARBA00012438"/>
    </source>
</evidence>
<evidence type="ECO:0000313" key="7">
    <source>
        <dbReference type="Proteomes" id="UP000217257"/>
    </source>
</evidence>
<dbReference type="PANTHER" id="PTHR43065:SF50">
    <property type="entry name" value="HISTIDINE KINASE"/>
    <property type="match status" value="1"/>
</dbReference>
<dbReference type="InterPro" id="IPR036097">
    <property type="entry name" value="HisK_dim/P_sf"/>
</dbReference>
<dbReference type="Pfam" id="PF01590">
    <property type="entry name" value="GAF"/>
    <property type="match status" value="1"/>
</dbReference>
<accession>A0A250J3M7</accession>
<dbReference type="InterPro" id="IPR003594">
    <property type="entry name" value="HATPase_dom"/>
</dbReference>
<feature type="region of interest" description="Disordered" evidence="4">
    <location>
        <begin position="1"/>
        <end position="27"/>
    </location>
</feature>
<evidence type="ECO:0000256" key="4">
    <source>
        <dbReference type="SAM" id="MobiDB-lite"/>
    </source>
</evidence>
<dbReference type="AlphaFoldDB" id="A0A250J3M7"/>
<evidence type="ECO:0000259" key="5">
    <source>
        <dbReference type="PROSITE" id="PS50109"/>
    </source>
</evidence>
<dbReference type="Proteomes" id="UP000217257">
    <property type="component" value="Chromosome"/>
</dbReference>
<evidence type="ECO:0000313" key="6">
    <source>
        <dbReference type="EMBL" id="ATB37981.1"/>
    </source>
</evidence>
<dbReference type="InterPro" id="IPR029016">
    <property type="entry name" value="GAF-like_dom_sf"/>
</dbReference>
<sequence>MNKAASGRRSETAPGRPRSRTPTAQQALETSHRLLQALSAAHLDFARGENLQRLFDRLLGLLLDLTQSESGFIAEVLHSPGEPASLRLHALAHLPWAPVAHEPQQEGPLPLDLGQGAISEPLATLLTTGEPLLLNAQEAEPRGEPLLLHLFPARTILALPCKSGDDVVGMVVIANADDDYTPELIEHFHPFVTTCCSLLLGWRGEQRRHRDEALLRRQEEELQSNRDQLEALVNQRTESLLYTTVALEERQAQLLHAERMALLGQLVAGIAHEINNPLGYITSNLATLTQYLAVFTELIARYRELAEAASPALSEPQAELLSRIRAYQEQEDLDYLLGDVNDLLQDSREGANRVADIVRSLKAFVREDSGHQELVDVNRELATTLKVVWNQLKYRSEVRCDYQQPIPPILGRPAQLNQVFTHLLLNAVQSLPEQGIIEVSTRHEGDEVLVRISDTGHGMTPEVLAKAFTPFFTTKAPGKGAGLGLSISADIITRHMGRIEAQSQPGRGSTFTVRLPIARDA</sequence>
<dbReference type="InterPro" id="IPR036890">
    <property type="entry name" value="HATPase_C_sf"/>
</dbReference>
<dbReference type="InterPro" id="IPR003018">
    <property type="entry name" value="GAF"/>
</dbReference>
<dbReference type="SUPFAM" id="SSF47384">
    <property type="entry name" value="Homodimeric domain of signal transducing histidine kinase"/>
    <property type="match status" value="1"/>
</dbReference>
<dbReference type="Gene3D" id="3.30.450.40">
    <property type="match status" value="1"/>
</dbReference>
<dbReference type="PRINTS" id="PR00344">
    <property type="entry name" value="BCTRLSENSOR"/>
</dbReference>
<evidence type="ECO:0000256" key="3">
    <source>
        <dbReference type="ARBA" id="ARBA00022553"/>
    </source>
</evidence>
<dbReference type="GO" id="GO:0000155">
    <property type="term" value="F:phosphorelay sensor kinase activity"/>
    <property type="evidence" value="ECO:0007669"/>
    <property type="project" value="InterPro"/>
</dbReference>
<dbReference type="EMBL" id="CP022098">
    <property type="protein sequence ID" value="ATB37981.1"/>
    <property type="molecule type" value="Genomic_DNA"/>
</dbReference>
<dbReference type="InterPro" id="IPR004358">
    <property type="entry name" value="Sig_transdc_His_kin-like_C"/>
</dbReference>
<dbReference type="SUPFAM" id="SSF55781">
    <property type="entry name" value="GAF domain-like"/>
    <property type="match status" value="1"/>
</dbReference>
<name>A0A250J3M7_9BACT</name>
<dbReference type="EC" id="2.7.13.3" evidence="2"/>
<reference evidence="6 7" key="1">
    <citation type="submission" date="2017-06" db="EMBL/GenBank/DDBJ databases">
        <title>Sequencing and comparative analysis of myxobacterial genomes.</title>
        <authorList>
            <person name="Rupp O."/>
            <person name="Goesmann A."/>
            <person name="Sogaard-Andersen L."/>
        </authorList>
    </citation>
    <scope>NUCLEOTIDE SEQUENCE [LARGE SCALE GENOMIC DNA]</scope>
    <source>
        <strain evidence="6 7">DSM 52655</strain>
    </source>
</reference>
<dbReference type="PANTHER" id="PTHR43065">
    <property type="entry name" value="SENSOR HISTIDINE KINASE"/>
    <property type="match status" value="1"/>
</dbReference>
<dbReference type="RefSeq" id="WP_095986218.1">
    <property type="nucleotide sequence ID" value="NZ_CP022098.1"/>
</dbReference>